<comment type="caution">
    <text evidence="2">The sequence shown here is derived from an EMBL/GenBank/DDBJ whole genome shotgun (WGS) entry which is preliminary data.</text>
</comment>
<dbReference type="Proteomes" id="UP000028623">
    <property type="component" value="Unassembled WGS sequence"/>
</dbReference>
<dbReference type="AlphaFoldDB" id="A0A085BIL9"/>
<dbReference type="RefSeq" id="WP_034975900.1">
    <property type="nucleotide sequence ID" value="NZ_FOFI01000003.1"/>
</dbReference>
<keyword evidence="1" id="KW-0732">Signal</keyword>
<feature type="chain" id="PRO_5005411990" description="Cleaved adhesin domain-containing protein" evidence="1">
    <location>
        <begin position="19"/>
        <end position="251"/>
    </location>
</feature>
<evidence type="ECO:0000313" key="2">
    <source>
        <dbReference type="EMBL" id="KFC22314.1"/>
    </source>
</evidence>
<dbReference type="EMBL" id="JPLY01000003">
    <property type="protein sequence ID" value="KFC22314.1"/>
    <property type="molecule type" value="Genomic_DNA"/>
</dbReference>
<keyword evidence="3" id="KW-1185">Reference proteome</keyword>
<sequence>MKKKYIFTMLMISSYTFAQVGINNDSPKSTLDITAARPTGTLNPEIKDGIIIPNMDRARAQAIGNNSTPATAHSTLIYVNSIATGTSSQSAINIGSTGFYYFDTKELPAPGLWMPIKSSVNLDIYGAQLRIPPHNQFTDDFTNHSVSTYDSDNWLVISKSSTNSAANTPAKMIIVYEFQGSPFNLTNLYPQLTVGNNSALPDAYVANVISILNNGTSGRTRLTVSAVRIDNLTNSWAGTFLLNVLLSRRLN</sequence>
<evidence type="ECO:0008006" key="4">
    <source>
        <dbReference type="Google" id="ProtNLM"/>
    </source>
</evidence>
<proteinExistence type="predicted"/>
<evidence type="ECO:0000256" key="1">
    <source>
        <dbReference type="SAM" id="SignalP"/>
    </source>
</evidence>
<gene>
    <name evidence="2" type="ORF">IO89_10265</name>
</gene>
<protein>
    <recommendedName>
        <fullName evidence="4">Cleaved adhesin domain-containing protein</fullName>
    </recommendedName>
</protein>
<organism evidence="2 3">
    <name type="scientific">Epilithonimonas lactis</name>
    <dbReference type="NCBI Taxonomy" id="421072"/>
    <lineage>
        <taxon>Bacteria</taxon>
        <taxon>Pseudomonadati</taxon>
        <taxon>Bacteroidota</taxon>
        <taxon>Flavobacteriia</taxon>
        <taxon>Flavobacteriales</taxon>
        <taxon>Weeksellaceae</taxon>
        <taxon>Chryseobacterium group</taxon>
        <taxon>Epilithonimonas</taxon>
    </lineage>
</organism>
<dbReference type="eggNOG" id="ENOG5032Z0Y">
    <property type="taxonomic scope" value="Bacteria"/>
</dbReference>
<dbReference type="OrthoDB" id="1251128at2"/>
<accession>A0A085BIL9</accession>
<name>A0A085BIL9_9FLAO</name>
<reference evidence="2 3" key="1">
    <citation type="submission" date="2014-07" db="EMBL/GenBank/DDBJ databases">
        <title>Epilithonimonas lactis LMG 22401 Genome.</title>
        <authorList>
            <person name="Pipes S.E."/>
            <person name="Stropko S.J."/>
        </authorList>
    </citation>
    <scope>NUCLEOTIDE SEQUENCE [LARGE SCALE GENOMIC DNA]</scope>
    <source>
        <strain evidence="2 3">LMG 24401</strain>
    </source>
</reference>
<evidence type="ECO:0000313" key="3">
    <source>
        <dbReference type="Proteomes" id="UP000028623"/>
    </source>
</evidence>
<feature type="signal peptide" evidence="1">
    <location>
        <begin position="1"/>
        <end position="18"/>
    </location>
</feature>